<dbReference type="InterPro" id="IPR005094">
    <property type="entry name" value="Endonuclease_MobA/VirD2"/>
</dbReference>
<evidence type="ECO:0000259" key="2">
    <source>
        <dbReference type="Pfam" id="PF03432"/>
    </source>
</evidence>
<proteinExistence type="predicted"/>
<dbReference type="AlphaFoldDB" id="A0A426SG06"/>
<sequence length="266" mass="29706">MIAKITRGTRVGDIAAYLHGPGKADEHQYVKDGQRHSGGVVIASTIGAEGATDPAEWAADLRHTQQTRPDITRPIWQTSLRAAPGDRKMDDREWADAASRFMDEMGVGNRPWVAVRHGDDHIHIVLSRVSDDGEVWHGRNDRRAAQRACTVLEEAHGLSQAPRRKVQPKRAVAAQRETWREAAKVSPRQRSLRRTARQFTQAQWDALDPAVQGVIRTNSPQRVPGAHVPEPRTAPEAGRAPASTESQYRQRARRTAERPQDRGYGR</sequence>
<feature type="region of interest" description="Disordered" evidence="1">
    <location>
        <begin position="216"/>
        <end position="266"/>
    </location>
</feature>
<feature type="compositionally biased region" description="Basic and acidic residues" evidence="1">
    <location>
        <begin position="254"/>
        <end position="266"/>
    </location>
</feature>
<dbReference type="Proteomes" id="UP000274327">
    <property type="component" value="Unassembled WGS sequence"/>
</dbReference>
<feature type="domain" description="MobA/VirD2-like nuclease" evidence="2">
    <location>
        <begin position="32"/>
        <end position="158"/>
    </location>
</feature>
<comment type="caution">
    <text evidence="3">The sequence shown here is derived from an EMBL/GenBank/DDBJ whole genome shotgun (WGS) entry which is preliminary data.</text>
</comment>
<name>A0A426SG06_9MICO</name>
<dbReference type="RefSeq" id="WP_126988903.1">
    <property type="nucleotide sequence ID" value="NZ_ML133870.1"/>
</dbReference>
<gene>
    <name evidence="3" type="ORF">DS079_16850</name>
</gene>
<dbReference type="GeneID" id="78122680"/>
<evidence type="ECO:0000256" key="1">
    <source>
        <dbReference type="SAM" id="MobiDB-lite"/>
    </source>
</evidence>
<dbReference type="EMBL" id="QOCI01000024">
    <property type="protein sequence ID" value="RRR16946.1"/>
    <property type="molecule type" value="Genomic_DNA"/>
</dbReference>
<evidence type="ECO:0000313" key="4">
    <source>
        <dbReference type="Proteomes" id="UP000274327"/>
    </source>
</evidence>
<keyword evidence="4" id="KW-1185">Reference proteome</keyword>
<accession>A0A426SG06</accession>
<dbReference type="Pfam" id="PF03432">
    <property type="entry name" value="Relaxase"/>
    <property type="match status" value="1"/>
</dbReference>
<organism evidence="3 4">
    <name type="scientific">Brachybacterium paraconglomeratum</name>
    <dbReference type="NCBI Taxonomy" id="173362"/>
    <lineage>
        <taxon>Bacteria</taxon>
        <taxon>Bacillati</taxon>
        <taxon>Actinomycetota</taxon>
        <taxon>Actinomycetes</taxon>
        <taxon>Micrococcales</taxon>
        <taxon>Dermabacteraceae</taxon>
        <taxon>Brachybacterium</taxon>
    </lineage>
</organism>
<reference evidence="3 4" key="1">
    <citation type="submission" date="2018-07" db="EMBL/GenBank/DDBJ databases">
        <title>Brachybacteriurn paraconglorneratum KCTC 9916.</title>
        <authorList>
            <person name="Li Y."/>
        </authorList>
    </citation>
    <scope>NUCLEOTIDE SEQUENCE [LARGE SCALE GENOMIC DNA]</scope>
    <source>
        <strain evidence="3 4">KCTC 9916</strain>
    </source>
</reference>
<evidence type="ECO:0000313" key="3">
    <source>
        <dbReference type="EMBL" id="RRR16946.1"/>
    </source>
</evidence>
<protein>
    <submittedName>
        <fullName evidence="3">Mobilization protein</fullName>
    </submittedName>
</protein>